<gene>
    <name evidence="6" type="primary">tilS</name>
    <name evidence="8" type="ORF">N177_1030</name>
</gene>
<evidence type="ECO:0000256" key="4">
    <source>
        <dbReference type="ARBA" id="ARBA00022840"/>
    </source>
</evidence>
<dbReference type="CDD" id="cd01992">
    <property type="entry name" value="TilS_N"/>
    <property type="match status" value="1"/>
</dbReference>
<comment type="domain">
    <text evidence="6">The N-terminal region contains the highly conserved SGGXDS motif, predicted to be a P-loop motif involved in ATP binding.</text>
</comment>
<reference evidence="8 9" key="1">
    <citation type="journal article" date="2014" name="Genome Announc.">
        <title>Draft Genome Sequence of Lutibaculum baratangense Strain AMV1T, Isolated from a Mud Volcano in Andamans, India.</title>
        <authorList>
            <person name="Singh A."/>
            <person name="Sreenivas A."/>
            <person name="Sathyanarayana Reddy G."/>
            <person name="Pinnaka A.K."/>
            <person name="Shivaji S."/>
        </authorList>
    </citation>
    <scope>NUCLEOTIDE SEQUENCE [LARGE SCALE GENOMIC DNA]</scope>
    <source>
        <strain evidence="8 9">AMV1</strain>
    </source>
</reference>
<dbReference type="InterPro" id="IPR011063">
    <property type="entry name" value="TilS/TtcA_N"/>
</dbReference>
<dbReference type="NCBIfam" id="TIGR02432">
    <property type="entry name" value="lysidine_TilS_N"/>
    <property type="match status" value="1"/>
</dbReference>
<evidence type="ECO:0000259" key="7">
    <source>
        <dbReference type="Pfam" id="PF01171"/>
    </source>
</evidence>
<keyword evidence="6" id="KW-0963">Cytoplasm</keyword>
<evidence type="ECO:0000313" key="8">
    <source>
        <dbReference type="EMBL" id="ESR26171.1"/>
    </source>
</evidence>
<dbReference type="GO" id="GO:0005524">
    <property type="term" value="F:ATP binding"/>
    <property type="evidence" value="ECO:0007669"/>
    <property type="project" value="UniProtKB-UniRule"/>
</dbReference>
<dbReference type="AlphaFoldDB" id="V4RJ96"/>
<dbReference type="eggNOG" id="COG0037">
    <property type="taxonomic scope" value="Bacteria"/>
</dbReference>
<name>V4RJ96_9HYPH</name>
<dbReference type="PATRIC" id="fig|631454.5.peg.1015"/>
<keyword evidence="9" id="KW-1185">Reference proteome</keyword>
<feature type="domain" description="tRNA(Ile)-lysidine/2-thiocytidine synthase N-terminal" evidence="7">
    <location>
        <begin position="29"/>
        <end position="209"/>
    </location>
</feature>
<dbReference type="HAMAP" id="MF_01161">
    <property type="entry name" value="tRNA_Ile_lys_synt"/>
    <property type="match status" value="1"/>
</dbReference>
<evidence type="ECO:0000313" key="9">
    <source>
        <dbReference type="Proteomes" id="UP000017819"/>
    </source>
</evidence>
<keyword evidence="2 6" id="KW-0819">tRNA processing</keyword>
<dbReference type="Pfam" id="PF01171">
    <property type="entry name" value="ATP_bind_3"/>
    <property type="match status" value="1"/>
</dbReference>
<dbReference type="EMBL" id="AWXZ01000016">
    <property type="protein sequence ID" value="ESR26171.1"/>
    <property type="molecule type" value="Genomic_DNA"/>
</dbReference>
<protein>
    <recommendedName>
        <fullName evidence="6">tRNA(Ile)-lysidine synthase</fullName>
        <ecNumber evidence="6">6.3.4.19</ecNumber>
    </recommendedName>
    <alternativeName>
        <fullName evidence="6">tRNA(Ile)-2-lysyl-cytidine synthase</fullName>
    </alternativeName>
    <alternativeName>
        <fullName evidence="6">tRNA(Ile)-lysidine synthetase</fullName>
    </alternativeName>
</protein>
<dbReference type="GO" id="GO:0032267">
    <property type="term" value="F:tRNA(Ile)-lysidine synthase activity"/>
    <property type="evidence" value="ECO:0007669"/>
    <property type="project" value="UniProtKB-EC"/>
</dbReference>
<keyword evidence="3 6" id="KW-0547">Nucleotide-binding</keyword>
<evidence type="ECO:0000256" key="3">
    <source>
        <dbReference type="ARBA" id="ARBA00022741"/>
    </source>
</evidence>
<evidence type="ECO:0000256" key="2">
    <source>
        <dbReference type="ARBA" id="ARBA00022694"/>
    </source>
</evidence>
<dbReference type="GO" id="GO:0005737">
    <property type="term" value="C:cytoplasm"/>
    <property type="evidence" value="ECO:0007669"/>
    <property type="project" value="UniProtKB-SubCell"/>
</dbReference>
<comment type="caution">
    <text evidence="8">The sequence shown here is derived from an EMBL/GenBank/DDBJ whole genome shotgun (WGS) entry which is preliminary data.</text>
</comment>
<dbReference type="EC" id="6.3.4.19" evidence="6"/>
<comment type="similarity">
    <text evidence="6">Belongs to the tRNA(Ile)-lysidine synthase family.</text>
</comment>
<dbReference type="InterPro" id="IPR012094">
    <property type="entry name" value="tRNA_Ile_lys_synt"/>
</dbReference>
<dbReference type="PANTHER" id="PTHR43033">
    <property type="entry name" value="TRNA(ILE)-LYSIDINE SYNTHASE-RELATED"/>
    <property type="match status" value="1"/>
</dbReference>
<dbReference type="Gene3D" id="3.40.50.620">
    <property type="entry name" value="HUPs"/>
    <property type="match status" value="1"/>
</dbReference>
<dbReference type="SUPFAM" id="SSF52402">
    <property type="entry name" value="Adenine nucleotide alpha hydrolases-like"/>
    <property type="match status" value="1"/>
</dbReference>
<accession>V4RJ96</accession>
<dbReference type="InterPro" id="IPR012795">
    <property type="entry name" value="tRNA_Ile_lys_synt_N"/>
</dbReference>
<dbReference type="RefSeq" id="WP_023431175.1">
    <property type="nucleotide sequence ID" value="NZ_AWXZ01000016.1"/>
</dbReference>
<organism evidence="8 9">
    <name type="scientific">Lutibaculum baratangense AMV1</name>
    <dbReference type="NCBI Taxonomy" id="631454"/>
    <lineage>
        <taxon>Bacteria</taxon>
        <taxon>Pseudomonadati</taxon>
        <taxon>Pseudomonadota</taxon>
        <taxon>Alphaproteobacteria</taxon>
        <taxon>Hyphomicrobiales</taxon>
        <taxon>Tepidamorphaceae</taxon>
        <taxon>Lutibaculum</taxon>
    </lineage>
</organism>
<feature type="binding site" evidence="6">
    <location>
        <begin position="34"/>
        <end position="39"/>
    </location>
    <ligand>
        <name>ATP</name>
        <dbReference type="ChEBI" id="CHEBI:30616"/>
    </ligand>
</feature>
<dbReference type="Proteomes" id="UP000017819">
    <property type="component" value="Unassembled WGS sequence"/>
</dbReference>
<dbReference type="STRING" id="631454.N177_1030"/>
<dbReference type="InterPro" id="IPR014729">
    <property type="entry name" value="Rossmann-like_a/b/a_fold"/>
</dbReference>
<keyword evidence="4 6" id="KW-0067">ATP-binding</keyword>
<comment type="function">
    <text evidence="6">Ligates lysine onto the cytidine present at position 34 of the AUA codon-specific tRNA(Ile) that contains the anticodon CAU, in an ATP-dependent manner. Cytidine is converted to lysidine, thus changing the amino acid specificity of the tRNA from methionine to isoleucine.</text>
</comment>
<comment type="catalytic activity">
    <reaction evidence="5 6">
        <text>cytidine(34) in tRNA(Ile2) + L-lysine + ATP = lysidine(34) in tRNA(Ile2) + AMP + diphosphate + H(+)</text>
        <dbReference type="Rhea" id="RHEA:43744"/>
        <dbReference type="Rhea" id="RHEA-COMP:10625"/>
        <dbReference type="Rhea" id="RHEA-COMP:10670"/>
        <dbReference type="ChEBI" id="CHEBI:15378"/>
        <dbReference type="ChEBI" id="CHEBI:30616"/>
        <dbReference type="ChEBI" id="CHEBI:32551"/>
        <dbReference type="ChEBI" id="CHEBI:33019"/>
        <dbReference type="ChEBI" id="CHEBI:82748"/>
        <dbReference type="ChEBI" id="CHEBI:83665"/>
        <dbReference type="ChEBI" id="CHEBI:456215"/>
        <dbReference type="EC" id="6.3.4.19"/>
    </reaction>
</comment>
<evidence type="ECO:0000256" key="1">
    <source>
        <dbReference type="ARBA" id="ARBA00022598"/>
    </source>
</evidence>
<evidence type="ECO:0000256" key="6">
    <source>
        <dbReference type="HAMAP-Rule" id="MF_01161"/>
    </source>
</evidence>
<proteinExistence type="inferred from homology"/>
<dbReference type="OrthoDB" id="9807403at2"/>
<dbReference type="GO" id="GO:0006400">
    <property type="term" value="P:tRNA modification"/>
    <property type="evidence" value="ECO:0007669"/>
    <property type="project" value="UniProtKB-UniRule"/>
</dbReference>
<keyword evidence="1 6" id="KW-0436">Ligase</keyword>
<evidence type="ECO:0000256" key="5">
    <source>
        <dbReference type="ARBA" id="ARBA00048539"/>
    </source>
</evidence>
<sequence>MAAEAGIASGLTAGEADELFAPLLPATGIAVAVSGGADSVALMHLLADWRRRAASHLPMRVLTVDHGLREGSAAEAKRVAAWAAELALAHETLRWTGPKPFSNLQAAARTARYRLLCEACARHGLSHLVTAHHLDDQAETLLLRLARGSGVDGLSAMSGSVMRGEIVHMRPLLDVPKDRLVATLREHGRTWIEDPSNGSDAFARARLRRLMPALAKEGLDARRLAATARRLSRARAALEASARHLERDVCAIDNAGFATVDLRELVRAEEEIGLRVLARVLMAVGGGTLPPRLDRLERLWAELGSASFSGATLAGCALRPSTDGLLVHREWGREGLPRMAVPANTVAMWDNRFRIANGSGEDLEIAPLGRQLPPDASGENLPPGVLAALPAACLGGRPVAAPIPRWNGVEPYGELVELRFVELDLRRRVSVW</sequence>
<dbReference type="PANTHER" id="PTHR43033:SF1">
    <property type="entry name" value="TRNA(ILE)-LYSIDINE SYNTHASE-RELATED"/>
    <property type="match status" value="1"/>
</dbReference>
<comment type="subcellular location">
    <subcellularLocation>
        <location evidence="6">Cytoplasm</location>
    </subcellularLocation>
</comment>